<evidence type="ECO:0000256" key="2">
    <source>
        <dbReference type="SAM" id="Phobius"/>
    </source>
</evidence>
<keyword evidence="2" id="KW-1133">Transmembrane helix</keyword>
<accession>A0A3M8D1S5</accession>
<evidence type="ECO:0000313" key="4">
    <source>
        <dbReference type="Proteomes" id="UP000271031"/>
    </source>
</evidence>
<dbReference type="AlphaFoldDB" id="A0A3M8D1S5"/>
<comment type="caution">
    <text evidence="3">The sequence shown here is derived from an EMBL/GenBank/DDBJ whole genome shotgun (WGS) entry which is preliminary data.</text>
</comment>
<evidence type="ECO:0000313" key="3">
    <source>
        <dbReference type="EMBL" id="RNB81145.1"/>
    </source>
</evidence>
<evidence type="ECO:0000256" key="1">
    <source>
        <dbReference type="SAM" id="MobiDB-lite"/>
    </source>
</evidence>
<feature type="compositionally biased region" description="Polar residues" evidence="1">
    <location>
        <begin position="84"/>
        <end position="127"/>
    </location>
</feature>
<sequence length="243" mass="25912">MMLRKQTVWLLTMLAVMVVLSGYYLVKGPNEQLPALGNEQKTTSPDAMLGVDVNTQTADPQTTPPQLPTTIDASGTGAAVLPTPNGTAPDTTATQNGNTAPNAQVTPDATQPDSSSAPTAAQQQGVTTSDFFQGYKMQRDAMLAKQKDEQFSIMSSDKSSPQAYADAKKKHEELSTMESNTAALEELLKGSGYKDAVVLPQNDKVQVIVQADKLTNKEVVDIIATVKQQMNVSGNNVIVQSKP</sequence>
<dbReference type="Pfam" id="PF12685">
    <property type="entry name" value="SpoIIIAH"/>
    <property type="match status" value="1"/>
</dbReference>
<proteinExistence type="predicted"/>
<dbReference type="OrthoDB" id="2939102at2"/>
<name>A0A3M8D1S5_9BACL</name>
<keyword evidence="2" id="KW-0472">Membrane</keyword>
<dbReference type="InterPro" id="IPR024232">
    <property type="entry name" value="SpoIIIAH"/>
</dbReference>
<feature type="transmembrane region" description="Helical" evidence="2">
    <location>
        <begin position="7"/>
        <end position="26"/>
    </location>
</feature>
<feature type="region of interest" description="Disordered" evidence="1">
    <location>
        <begin position="55"/>
        <end position="127"/>
    </location>
</feature>
<dbReference type="EMBL" id="RHHQ01000023">
    <property type="protein sequence ID" value="RNB81145.1"/>
    <property type="molecule type" value="Genomic_DNA"/>
</dbReference>
<keyword evidence="4" id="KW-1185">Reference proteome</keyword>
<organism evidence="3 4">
    <name type="scientific">Brevibacillus fluminis</name>
    <dbReference type="NCBI Taxonomy" id="511487"/>
    <lineage>
        <taxon>Bacteria</taxon>
        <taxon>Bacillati</taxon>
        <taxon>Bacillota</taxon>
        <taxon>Bacilli</taxon>
        <taxon>Bacillales</taxon>
        <taxon>Paenibacillaceae</taxon>
        <taxon>Brevibacillus</taxon>
    </lineage>
</organism>
<protein>
    <submittedName>
        <fullName evidence="3">SpoIIIAH-like family protein</fullName>
    </submittedName>
</protein>
<dbReference type="RefSeq" id="WP_122920827.1">
    <property type="nucleotide sequence ID" value="NZ_RHHQ01000023.1"/>
</dbReference>
<keyword evidence="2" id="KW-0812">Transmembrane</keyword>
<dbReference type="InterPro" id="IPR038503">
    <property type="entry name" value="SpoIIIAH_sf"/>
</dbReference>
<reference evidence="3 4" key="1">
    <citation type="submission" date="2018-10" db="EMBL/GenBank/DDBJ databases">
        <title>Phylogenomics of Brevibacillus.</title>
        <authorList>
            <person name="Dunlap C."/>
        </authorList>
    </citation>
    <scope>NUCLEOTIDE SEQUENCE [LARGE SCALE GENOMIC DNA]</scope>
    <source>
        <strain evidence="3 4">JCM 15716</strain>
    </source>
</reference>
<dbReference type="Proteomes" id="UP000271031">
    <property type="component" value="Unassembled WGS sequence"/>
</dbReference>
<dbReference type="Gene3D" id="1.10.287.4300">
    <property type="entry name" value="Stage III sporulation protein AH-like"/>
    <property type="match status" value="1"/>
</dbReference>
<gene>
    <name evidence="3" type="ORF">EDM56_25825</name>
</gene>